<dbReference type="AlphaFoldDB" id="G8TUH5"/>
<sequence>MKATCDWMIQGEYADGRVAWVAAYQERRDCLLADLVFRALTAFPNWQTPFEDGERLRVFRDGRLVAVLKPAEDGLWRFEDIWDETVVIDRNQ</sequence>
<organism evidence="1 2">
    <name type="scientific">Sulfobacillus acidophilus (strain ATCC 700253 / DSM 10332 / NAL)</name>
    <dbReference type="NCBI Taxonomy" id="679936"/>
    <lineage>
        <taxon>Bacteria</taxon>
        <taxon>Bacillati</taxon>
        <taxon>Bacillota</taxon>
        <taxon>Clostridia</taxon>
        <taxon>Eubacteriales</taxon>
        <taxon>Clostridiales Family XVII. Incertae Sedis</taxon>
        <taxon>Sulfobacillus</taxon>
    </lineage>
</organism>
<accession>G8TUH5</accession>
<dbReference type="EMBL" id="CP003179">
    <property type="protein sequence ID" value="AEW04622.1"/>
    <property type="molecule type" value="Genomic_DNA"/>
</dbReference>
<dbReference type="PATRIC" id="fig|679936.5.peg.1183"/>
<reference evidence="2" key="1">
    <citation type="submission" date="2011-12" db="EMBL/GenBank/DDBJ databases">
        <title>The complete genome of chromosome of Sulfobacillus acidophilus DSM 10332.</title>
        <authorList>
            <person name="Lucas S."/>
            <person name="Han J."/>
            <person name="Lapidus A."/>
            <person name="Bruce D."/>
            <person name="Goodwin L."/>
            <person name="Pitluck S."/>
            <person name="Peters L."/>
            <person name="Kyrpides N."/>
            <person name="Mavromatis K."/>
            <person name="Ivanova N."/>
            <person name="Mikhailova N."/>
            <person name="Chertkov O."/>
            <person name="Saunders E."/>
            <person name="Detter J.C."/>
            <person name="Tapia R."/>
            <person name="Han C."/>
            <person name="Land M."/>
            <person name="Hauser L."/>
            <person name="Markowitz V."/>
            <person name="Cheng J.-F."/>
            <person name="Hugenholtz P."/>
            <person name="Woyke T."/>
            <person name="Wu D."/>
            <person name="Pukall R."/>
            <person name="Gehrich-Schroeter G."/>
            <person name="Schneider S."/>
            <person name="Klenk H.-P."/>
            <person name="Eisen J.A."/>
        </authorList>
    </citation>
    <scope>NUCLEOTIDE SEQUENCE [LARGE SCALE GENOMIC DNA]</scope>
    <source>
        <strain evidence="2">ATCC 700253 / DSM 10332 / NAL</strain>
    </source>
</reference>
<gene>
    <name evidence="1" type="ordered locus">Sulac_1122</name>
</gene>
<protein>
    <submittedName>
        <fullName evidence="1">Uncharacterized protein</fullName>
    </submittedName>
</protein>
<name>G8TUH5_SULAD</name>
<dbReference type="HOGENOM" id="CLU_2511446_0_0_9"/>
<dbReference type="KEGG" id="sap:Sulac_1122"/>
<evidence type="ECO:0000313" key="1">
    <source>
        <dbReference type="EMBL" id="AEW04622.1"/>
    </source>
</evidence>
<proteinExistence type="predicted"/>
<dbReference type="Proteomes" id="UP000005439">
    <property type="component" value="Chromosome"/>
</dbReference>
<evidence type="ECO:0000313" key="2">
    <source>
        <dbReference type="Proteomes" id="UP000005439"/>
    </source>
</evidence>
<keyword evidence="2" id="KW-1185">Reference proteome</keyword>
<reference evidence="1 2" key="2">
    <citation type="journal article" date="2012" name="Stand. Genomic Sci.">
        <title>Complete genome sequence of the moderately thermophilic mineral-sulfide-oxidizing firmicute Sulfobacillus acidophilus type strain (NAL(T)).</title>
        <authorList>
            <person name="Anderson I."/>
            <person name="Chertkov O."/>
            <person name="Chen A."/>
            <person name="Saunders E."/>
            <person name="Lapidus A."/>
            <person name="Nolan M."/>
            <person name="Lucas S."/>
            <person name="Hammon N."/>
            <person name="Deshpande S."/>
            <person name="Cheng J.F."/>
            <person name="Han C."/>
            <person name="Tapia R."/>
            <person name="Goodwin L.A."/>
            <person name="Pitluck S."/>
            <person name="Liolios K."/>
            <person name="Pagani I."/>
            <person name="Ivanova N."/>
            <person name="Mikhailova N."/>
            <person name="Pati A."/>
            <person name="Palaniappan K."/>
            <person name="Land M."/>
            <person name="Pan C."/>
            <person name="Rohde M."/>
            <person name="Pukall R."/>
            <person name="Goker M."/>
            <person name="Detter J.C."/>
            <person name="Woyke T."/>
            <person name="Bristow J."/>
            <person name="Eisen J.A."/>
            <person name="Markowitz V."/>
            <person name="Hugenholtz P."/>
            <person name="Kyrpides N.C."/>
            <person name="Klenk H.P."/>
            <person name="Mavromatis K."/>
        </authorList>
    </citation>
    <scope>NUCLEOTIDE SEQUENCE [LARGE SCALE GENOMIC DNA]</scope>
    <source>
        <strain evidence="2">ATCC 700253 / DSM 10332 / NAL</strain>
    </source>
</reference>
<dbReference type="STRING" id="679936.Sulac_1122"/>